<dbReference type="InterPro" id="IPR049427">
    <property type="entry name" value="Acyl-ACP_TE_C"/>
</dbReference>
<evidence type="ECO:0000256" key="2">
    <source>
        <dbReference type="ARBA" id="ARBA00022516"/>
    </source>
</evidence>
<name>A0A434AF86_9BACT</name>
<comment type="caution">
    <text evidence="10">The sequence shown here is derived from an EMBL/GenBank/DDBJ whole genome shotgun (WGS) entry which is preliminary data.</text>
</comment>
<keyword evidence="2" id="KW-0444">Lipid biosynthesis</keyword>
<feature type="domain" description="Acyl-ACP thioesterase-like C-terminal" evidence="9">
    <location>
        <begin position="160"/>
        <end position="250"/>
    </location>
</feature>
<feature type="domain" description="Acyl-ACP thioesterase N-terminal hotdog" evidence="8">
    <location>
        <begin position="10"/>
        <end position="128"/>
    </location>
</feature>
<evidence type="ECO:0000256" key="1">
    <source>
        <dbReference type="ARBA" id="ARBA00006500"/>
    </source>
</evidence>
<dbReference type="InterPro" id="IPR002864">
    <property type="entry name" value="Acyl-ACP_thioesterase_NHD"/>
</dbReference>
<evidence type="ECO:0000256" key="5">
    <source>
        <dbReference type="ARBA" id="ARBA00022946"/>
    </source>
</evidence>
<keyword evidence="5" id="KW-0809">Transit peptide</keyword>
<evidence type="ECO:0000259" key="8">
    <source>
        <dbReference type="Pfam" id="PF01643"/>
    </source>
</evidence>
<keyword evidence="11" id="KW-1185">Reference proteome</keyword>
<dbReference type="CDD" id="cd00586">
    <property type="entry name" value="4HBT"/>
    <property type="match status" value="1"/>
</dbReference>
<evidence type="ECO:0008006" key="12">
    <source>
        <dbReference type="Google" id="ProtNLM"/>
    </source>
</evidence>
<evidence type="ECO:0000313" key="11">
    <source>
        <dbReference type="Proteomes" id="UP000282985"/>
    </source>
</evidence>
<keyword evidence="6" id="KW-0443">Lipid metabolism</keyword>
<dbReference type="SUPFAM" id="SSF54637">
    <property type="entry name" value="Thioesterase/thiol ester dehydrase-isomerase"/>
    <property type="match status" value="2"/>
</dbReference>
<dbReference type="PANTHER" id="PTHR31727">
    <property type="entry name" value="OLEOYL-ACYL CARRIER PROTEIN THIOESTERASE 1, CHLOROPLASTIC"/>
    <property type="match status" value="1"/>
</dbReference>
<dbReference type="Gene3D" id="3.10.129.10">
    <property type="entry name" value="Hotdog Thioesterase"/>
    <property type="match status" value="2"/>
</dbReference>
<evidence type="ECO:0000313" key="10">
    <source>
        <dbReference type="EMBL" id="RUT72985.1"/>
    </source>
</evidence>
<dbReference type="PANTHER" id="PTHR31727:SF6">
    <property type="entry name" value="OLEOYL-ACYL CARRIER PROTEIN THIOESTERASE 1, CHLOROPLASTIC"/>
    <property type="match status" value="1"/>
</dbReference>
<dbReference type="InterPro" id="IPR045023">
    <property type="entry name" value="FATA/B"/>
</dbReference>
<protein>
    <recommendedName>
        <fullName evidence="12">Acyl-ACP thioesterase</fullName>
    </recommendedName>
</protein>
<keyword evidence="4" id="KW-0276">Fatty acid metabolism</keyword>
<sequence>MRTTDFDSAVHEESFLISSFDADFNGNAKLTSICNYLQEIAGKHVDLIHQGLNDLQVKNMAWVLSRLKVHIYEYPKWKDKITIQTWPTGTNGLFGNRDFKIKNESGKTIAIATSAWIIIQMDNKRPVRPNHFADKMTVYNETLVFSNPLQKLKIENNFEFNEKIKIHYSDIDINQHVNNVKYIKWVMDACPIKKLNKDQISELQINFLHESKLTDELIIFGNKTECEPHQFVIKNRKTGIEHCHAIIKWT</sequence>
<evidence type="ECO:0000256" key="3">
    <source>
        <dbReference type="ARBA" id="ARBA00022801"/>
    </source>
</evidence>
<dbReference type="Pfam" id="PF20791">
    <property type="entry name" value="Acyl-ACP_TE_C"/>
    <property type="match status" value="1"/>
</dbReference>
<proteinExistence type="inferred from homology"/>
<dbReference type="Proteomes" id="UP000282985">
    <property type="component" value="Unassembled WGS sequence"/>
</dbReference>
<gene>
    <name evidence="10" type="ORF">DLK05_15555</name>
</gene>
<reference evidence="10 11" key="1">
    <citation type="submission" date="2018-11" db="EMBL/GenBank/DDBJ databases">
        <title>Parancylomarina longa gen. nov., sp. nov., isolated from sediments of southern Okinawa.</title>
        <authorList>
            <person name="Fu T."/>
        </authorList>
    </citation>
    <scope>NUCLEOTIDE SEQUENCE [LARGE SCALE GENOMIC DNA]</scope>
    <source>
        <strain evidence="10 11">T3-2 S1-C</strain>
    </source>
</reference>
<dbReference type="InterPro" id="IPR029069">
    <property type="entry name" value="HotDog_dom_sf"/>
</dbReference>
<organism evidence="10 11">
    <name type="scientific">Ancylomarina longa</name>
    <dbReference type="NCBI Taxonomy" id="2487017"/>
    <lineage>
        <taxon>Bacteria</taxon>
        <taxon>Pseudomonadati</taxon>
        <taxon>Bacteroidota</taxon>
        <taxon>Bacteroidia</taxon>
        <taxon>Marinilabiliales</taxon>
        <taxon>Marinifilaceae</taxon>
        <taxon>Ancylomarina</taxon>
    </lineage>
</organism>
<dbReference type="GO" id="GO:0000036">
    <property type="term" value="F:acyl carrier activity"/>
    <property type="evidence" value="ECO:0007669"/>
    <property type="project" value="TreeGrafter"/>
</dbReference>
<evidence type="ECO:0000256" key="6">
    <source>
        <dbReference type="ARBA" id="ARBA00023098"/>
    </source>
</evidence>
<dbReference type="EMBL" id="RJJX01000032">
    <property type="protein sequence ID" value="RUT72985.1"/>
    <property type="molecule type" value="Genomic_DNA"/>
</dbReference>
<dbReference type="GO" id="GO:0016297">
    <property type="term" value="F:fatty acyl-[ACP] hydrolase activity"/>
    <property type="evidence" value="ECO:0007669"/>
    <property type="project" value="InterPro"/>
</dbReference>
<dbReference type="AlphaFoldDB" id="A0A434AF86"/>
<dbReference type="OrthoDB" id="9801517at2"/>
<comment type="similarity">
    <text evidence="1">Belongs to the acyl-ACP thioesterase family.</text>
</comment>
<evidence type="ECO:0000256" key="4">
    <source>
        <dbReference type="ARBA" id="ARBA00022832"/>
    </source>
</evidence>
<keyword evidence="3" id="KW-0378">Hydrolase</keyword>
<keyword evidence="7" id="KW-0275">Fatty acid biosynthesis</keyword>
<dbReference type="Pfam" id="PF01643">
    <property type="entry name" value="Acyl-ACP_TE"/>
    <property type="match status" value="1"/>
</dbReference>
<dbReference type="RefSeq" id="WP_127344886.1">
    <property type="nucleotide sequence ID" value="NZ_RJJX01000032.1"/>
</dbReference>
<accession>A0A434AF86</accession>
<evidence type="ECO:0000256" key="7">
    <source>
        <dbReference type="ARBA" id="ARBA00023160"/>
    </source>
</evidence>
<evidence type="ECO:0000259" key="9">
    <source>
        <dbReference type="Pfam" id="PF20791"/>
    </source>
</evidence>